<dbReference type="Proteomes" id="UP000314294">
    <property type="component" value="Unassembled WGS sequence"/>
</dbReference>
<keyword evidence="3" id="KW-1185">Reference proteome</keyword>
<gene>
    <name evidence="2" type="ORF">EYF80_063460</name>
</gene>
<evidence type="ECO:0000313" key="2">
    <source>
        <dbReference type="EMBL" id="TNN26402.1"/>
    </source>
</evidence>
<organism evidence="2 3">
    <name type="scientific">Liparis tanakae</name>
    <name type="common">Tanaka's snailfish</name>
    <dbReference type="NCBI Taxonomy" id="230148"/>
    <lineage>
        <taxon>Eukaryota</taxon>
        <taxon>Metazoa</taxon>
        <taxon>Chordata</taxon>
        <taxon>Craniata</taxon>
        <taxon>Vertebrata</taxon>
        <taxon>Euteleostomi</taxon>
        <taxon>Actinopterygii</taxon>
        <taxon>Neopterygii</taxon>
        <taxon>Teleostei</taxon>
        <taxon>Neoteleostei</taxon>
        <taxon>Acanthomorphata</taxon>
        <taxon>Eupercaria</taxon>
        <taxon>Perciformes</taxon>
        <taxon>Cottioidei</taxon>
        <taxon>Cottales</taxon>
        <taxon>Liparidae</taxon>
        <taxon>Liparis</taxon>
    </lineage>
</organism>
<reference evidence="2 3" key="1">
    <citation type="submission" date="2019-03" db="EMBL/GenBank/DDBJ databases">
        <title>First draft genome of Liparis tanakae, snailfish: a comprehensive survey of snailfish specific genes.</title>
        <authorList>
            <person name="Kim W."/>
            <person name="Song I."/>
            <person name="Jeong J.-H."/>
            <person name="Kim D."/>
            <person name="Kim S."/>
            <person name="Ryu S."/>
            <person name="Song J.Y."/>
            <person name="Lee S.K."/>
        </authorList>
    </citation>
    <scope>NUCLEOTIDE SEQUENCE [LARGE SCALE GENOMIC DNA]</scope>
    <source>
        <tissue evidence="2">Muscle</tissue>
    </source>
</reference>
<evidence type="ECO:0000256" key="1">
    <source>
        <dbReference type="SAM" id="MobiDB-lite"/>
    </source>
</evidence>
<accession>A0A4Z2EDP5</accession>
<evidence type="ECO:0000313" key="3">
    <source>
        <dbReference type="Proteomes" id="UP000314294"/>
    </source>
</evidence>
<protein>
    <submittedName>
        <fullName evidence="2">Uncharacterized protein</fullName>
    </submittedName>
</protein>
<proteinExistence type="predicted"/>
<feature type="compositionally biased region" description="Polar residues" evidence="1">
    <location>
        <begin position="36"/>
        <end position="57"/>
    </location>
</feature>
<feature type="compositionally biased region" description="Basic and acidic residues" evidence="1">
    <location>
        <begin position="23"/>
        <end position="35"/>
    </location>
</feature>
<comment type="caution">
    <text evidence="2">The sequence shown here is derived from an EMBL/GenBank/DDBJ whole genome shotgun (WGS) entry which is preliminary data.</text>
</comment>
<feature type="region of interest" description="Disordered" evidence="1">
    <location>
        <begin position="1"/>
        <end position="67"/>
    </location>
</feature>
<dbReference type="EMBL" id="SRLO01010319">
    <property type="protein sequence ID" value="TNN26402.1"/>
    <property type="molecule type" value="Genomic_DNA"/>
</dbReference>
<sequence>MEERSPTRRRLVTTAALGYLSDSRLRGSGSDREENPTSGMFSLSRSDSPALTEGNMSHDTRRRSGRIRVSVPAAGWPVAWLLLTDVSRRRGAGSSPDSRDERSR</sequence>
<name>A0A4Z2EDP5_9TELE</name>
<dbReference type="AlphaFoldDB" id="A0A4Z2EDP5"/>